<evidence type="ECO:0008006" key="2">
    <source>
        <dbReference type="Google" id="ProtNLM"/>
    </source>
</evidence>
<dbReference type="AlphaFoldDB" id="A0A0F9NJN6"/>
<dbReference type="GO" id="GO:0016855">
    <property type="term" value="F:racemase and epimerase activity, acting on amino acids and derivatives"/>
    <property type="evidence" value="ECO:0007669"/>
    <property type="project" value="InterPro"/>
</dbReference>
<comment type="caution">
    <text evidence="1">The sequence shown here is derived from an EMBL/GenBank/DDBJ whole genome shotgun (WGS) entry which is preliminary data.</text>
</comment>
<name>A0A0F9NJN6_9ZZZZ</name>
<evidence type="ECO:0000313" key="1">
    <source>
        <dbReference type="EMBL" id="KKN12202.1"/>
    </source>
</evidence>
<organism evidence="1">
    <name type="scientific">marine sediment metagenome</name>
    <dbReference type="NCBI Taxonomy" id="412755"/>
    <lineage>
        <taxon>unclassified sequences</taxon>
        <taxon>metagenomes</taxon>
        <taxon>ecological metagenomes</taxon>
    </lineage>
</organism>
<dbReference type="Gene3D" id="3.40.50.1860">
    <property type="match status" value="1"/>
</dbReference>
<feature type="non-terminal residue" evidence="1">
    <location>
        <position position="1"/>
    </location>
</feature>
<reference evidence="1" key="1">
    <citation type="journal article" date="2015" name="Nature">
        <title>Complex archaea that bridge the gap between prokaryotes and eukaryotes.</title>
        <authorList>
            <person name="Spang A."/>
            <person name="Saw J.H."/>
            <person name="Jorgensen S.L."/>
            <person name="Zaremba-Niedzwiedzka K."/>
            <person name="Martijn J."/>
            <person name="Lind A.E."/>
            <person name="van Eijk R."/>
            <person name="Schleper C."/>
            <person name="Guy L."/>
            <person name="Ettema T.J."/>
        </authorList>
    </citation>
    <scope>NUCLEOTIDE SEQUENCE</scope>
</reference>
<dbReference type="EMBL" id="LAZR01004055">
    <property type="protein sequence ID" value="KKN12202.1"/>
    <property type="molecule type" value="Genomic_DNA"/>
</dbReference>
<proteinExistence type="predicted"/>
<gene>
    <name evidence="1" type="ORF">LCGC14_1018790</name>
</gene>
<accession>A0A0F9NJN6</accession>
<protein>
    <recommendedName>
        <fullName evidence="2">Glutamate racemase</fullName>
    </recommendedName>
</protein>
<dbReference type="InterPro" id="IPR001920">
    <property type="entry name" value="Asp/Glu_race"/>
</dbReference>
<dbReference type="SUPFAM" id="SSF53681">
    <property type="entry name" value="Aspartate/glutamate racemase"/>
    <property type="match status" value="1"/>
</dbReference>
<sequence length="195" mass="22217">VDLIAQKLEASPEAKVIIFATHTTVSEETHKKKLGEKGILSQRITLQTCPELVNYIEKGYASDETEMLISAYVADALHKMKDAQSPLYVSLNCTHYGYSLDLWEEAFRSSKVKPLGFLNPNSKMLDFLFEPQEQNRYDGTEISIRIISMVKIGKEKMQSIGKKLSETSPQTSEALSNYELKPTLFKWKEYVISER</sequence>